<dbReference type="Proteomes" id="UP000187203">
    <property type="component" value="Unassembled WGS sequence"/>
</dbReference>
<dbReference type="PANTHER" id="PTHR47990">
    <property type="entry name" value="2-OXOGLUTARATE (2OG) AND FE(II)-DEPENDENT OXYGENASE SUPERFAMILY PROTEIN-RELATED"/>
    <property type="match status" value="1"/>
</dbReference>
<keyword evidence="2" id="KW-0408">Iron</keyword>
<proteinExistence type="predicted"/>
<feature type="domain" description="Isopenicillin N synthase-like Fe(2+) 2OG dioxygenase" evidence="3">
    <location>
        <begin position="151"/>
        <end position="246"/>
    </location>
</feature>
<evidence type="ECO:0000259" key="4">
    <source>
        <dbReference type="Pfam" id="PF14226"/>
    </source>
</evidence>
<dbReference type="Gene3D" id="2.60.120.330">
    <property type="entry name" value="B-lactam Antibiotic, Isopenicillin N Synthase, Chain"/>
    <property type="match status" value="1"/>
</dbReference>
<dbReference type="GO" id="GO:0051213">
    <property type="term" value="F:dioxygenase activity"/>
    <property type="evidence" value="ECO:0007669"/>
    <property type="project" value="UniProtKB-KW"/>
</dbReference>
<evidence type="ECO:0000256" key="2">
    <source>
        <dbReference type="ARBA" id="ARBA00023004"/>
    </source>
</evidence>
<evidence type="ECO:0000256" key="1">
    <source>
        <dbReference type="ARBA" id="ARBA00022723"/>
    </source>
</evidence>
<name>A0A1R3GP07_9ROSI</name>
<dbReference type="Pfam" id="PF14226">
    <property type="entry name" value="DIOX_N"/>
    <property type="match status" value="1"/>
</dbReference>
<dbReference type="OrthoDB" id="288590at2759"/>
<dbReference type="InterPro" id="IPR026992">
    <property type="entry name" value="DIOX_N"/>
</dbReference>
<dbReference type="InterPro" id="IPR027443">
    <property type="entry name" value="IPNS-like_sf"/>
</dbReference>
<keyword evidence="5" id="KW-0560">Oxidoreductase</keyword>
<gene>
    <name evidence="5" type="ORF">COLO4_34042</name>
</gene>
<dbReference type="InterPro" id="IPR050231">
    <property type="entry name" value="Iron_ascorbate_oxido_reductase"/>
</dbReference>
<dbReference type="InterPro" id="IPR044861">
    <property type="entry name" value="IPNS-like_FE2OG_OXY"/>
</dbReference>
<dbReference type="EMBL" id="AWUE01022044">
    <property type="protein sequence ID" value="OMO59823.1"/>
    <property type="molecule type" value="Genomic_DNA"/>
</dbReference>
<dbReference type="SUPFAM" id="SSF51197">
    <property type="entry name" value="Clavaminate synthase-like"/>
    <property type="match status" value="1"/>
</dbReference>
<organism evidence="5 6">
    <name type="scientific">Corchorus olitorius</name>
    <dbReference type="NCBI Taxonomy" id="93759"/>
    <lineage>
        <taxon>Eukaryota</taxon>
        <taxon>Viridiplantae</taxon>
        <taxon>Streptophyta</taxon>
        <taxon>Embryophyta</taxon>
        <taxon>Tracheophyta</taxon>
        <taxon>Spermatophyta</taxon>
        <taxon>Magnoliopsida</taxon>
        <taxon>eudicotyledons</taxon>
        <taxon>Gunneridae</taxon>
        <taxon>Pentapetalae</taxon>
        <taxon>rosids</taxon>
        <taxon>malvids</taxon>
        <taxon>Malvales</taxon>
        <taxon>Malvaceae</taxon>
        <taxon>Grewioideae</taxon>
        <taxon>Apeibeae</taxon>
        <taxon>Corchorus</taxon>
    </lineage>
</organism>
<comment type="caution">
    <text evidence="5">The sequence shown here is derived from an EMBL/GenBank/DDBJ whole genome shotgun (WGS) entry which is preliminary data.</text>
</comment>
<dbReference type="STRING" id="93759.A0A1R3GP07"/>
<dbReference type="GO" id="GO:0046872">
    <property type="term" value="F:metal ion binding"/>
    <property type="evidence" value="ECO:0007669"/>
    <property type="project" value="UniProtKB-KW"/>
</dbReference>
<reference evidence="6" key="1">
    <citation type="submission" date="2013-09" db="EMBL/GenBank/DDBJ databases">
        <title>Corchorus olitorius genome sequencing.</title>
        <authorList>
            <person name="Alam M."/>
            <person name="Haque M.S."/>
            <person name="Islam M.S."/>
            <person name="Emdad E.M."/>
            <person name="Islam M.M."/>
            <person name="Ahmed B."/>
            <person name="Halim A."/>
            <person name="Hossen Q.M.M."/>
            <person name="Hossain M.Z."/>
            <person name="Ahmed R."/>
            <person name="Khan M.M."/>
            <person name="Islam R."/>
            <person name="Rashid M.M."/>
            <person name="Khan S.A."/>
            <person name="Rahman M.S."/>
            <person name="Alam M."/>
            <person name="Yahiya A.S."/>
            <person name="Khan M.S."/>
            <person name="Azam M.S."/>
            <person name="Haque T."/>
            <person name="Lashkar M.Z.H."/>
            <person name="Akhand A.I."/>
            <person name="Morshed G."/>
            <person name="Roy S."/>
            <person name="Uddin K.S."/>
            <person name="Rabeya T."/>
            <person name="Hossain A.S."/>
            <person name="Chowdhury A."/>
            <person name="Snigdha A.R."/>
            <person name="Mortoza M.S."/>
            <person name="Matin S.A."/>
            <person name="Hoque S.M.E."/>
            <person name="Islam M.K."/>
            <person name="Roy D.K."/>
            <person name="Haider R."/>
            <person name="Moosa M.M."/>
            <person name="Elias S.M."/>
            <person name="Hasan A.M."/>
            <person name="Jahan S."/>
            <person name="Shafiuddin M."/>
            <person name="Mahmood N."/>
            <person name="Shommy N.S."/>
        </authorList>
    </citation>
    <scope>NUCLEOTIDE SEQUENCE [LARGE SCALE GENOMIC DNA]</scope>
    <source>
        <strain evidence="6">cv. O-4</strain>
    </source>
</reference>
<evidence type="ECO:0000313" key="6">
    <source>
        <dbReference type="Proteomes" id="UP000187203"/>
    </source>
</evidence>
<dbReference type="Pfam" id="PF03171">
    <property type="entry name" value="2OG-FeII_Oxy"/>
    <property type="match status" value="1"/>
</dbReference>
<keyword evidence="5" id="KW-0223">Dioxygenase</keyword>
<protein>
    <submittedName>
        <fullName evidence="5">Oxoglutarate/iron-dependent dioxygenase</fullName>
    </submittedName>
</protein>
<dbReference type="AlphaFoldDB" id="A0A1R3GP07"/>
<keyword evidence="1" id="KW-0479">Metal-binding</keyword>
<evidence type="ECO:0000313" key="5">
    <source>
        <dbReference type="EMBL" id="OMO59823.1"/>
    </source>
</evidence>
<sequence>MGSETPLRLPIIDFSKPDLLKPGTPEWELVKGQVRQALEEFGCFHALLDQTHLELRKEIIGAMEDLFDLPPQAKMRYPSKNFFDGYMGPRPTAPLHEMLGISHATIPENVEAVTNTLWTQGNTSFRRIILESFGLENHIDSHMESSHYVFRAIKYKEPQSPAKMEIGVGAHVDANILTTLYGNEVDGLEVQTKDGKWIHVQQPPNSSTIIMGETLSVMLNGRMIVPNHRVMMSEGNYKARYSAGLFSTLKGGYEGKTLKEMVDEDHPLLFKPFDYLEYLTHYREKASQGIFLTLRDYCSLASKASN</sequence>
<accession>A0A1R3GP07</accession>
<feature type="domain" description="Non-haem dioxygenase N-terminal" evidence="4">
    <location>
        <begin position="9"/>
        <end position="89"/>
    </location>
</feature>
<evidence type="ECO:0000259" key="3">
    <source>
        <dbReference type="Pfam" id="PF03171"/>
    </source>
</evidence>
<keyword evidence="6" id="KW-1185">Reference proteome</keyword>